<feature type="region of interest" description="Disordered" evidence="1">
    <location>
        <begin position="125"/>
        <end position="152"/>
    </location>
</feature>
<organism evidence="3 4">
    <name type="scientific">Thelonectria olida</name>
    <dbReference type="NCBI Taxonomy" id="1576542"/>
    <lineage>
        <taxon>Eukaryota</taxon>
        <taxon>Fungi</taxon>
        <taxon>Dikarya</taxon>
        <taxon>Ascomycota</taxon>
        <taxon>Pezizomycotina</taxon>
        <taxon>Sordariomycetes</taxon>
        <taxon>Hypocreomycetidae</taxon>
        <taxon>Hypocreales</taxon>
        <taxon>Nectriaceae</taxon>
        <taxon>Thelonectria</taxon>
    </lineage>
</organism>
<keyword evidence="2" id="KW-1133">Transmembrane helix</keyword>
<accession>A0A9P8W8X2</accession>
<proteinExistence type="predicted"/>
<protein>
    <submittedName>
        <fullName evidence="3">Uncharacterized protein</fullName>
    </submittedName>
</protein>
<reference evidence="3 4" key="1">
    <citation type="journal article" date="2021" name="Nat. Commun.">
        <title>Genetic determinants of endophytism in the Arabidopsis root mycobiome.</title>
        <authorList>
            <person name="Mesny F."/>
            <person name="Miyauchi S."/>
            <person name="Thiergart T."/>
            <person name="Pickel B."/>
            <person name="Atanasova L."/>
            <person name="Karlsson M."/>
            <person name="Huettel B."/>
            <person name="Barry K.W."/>
            <person name="Haridas S."/>
            <person name="Chen C."/>
            <person name="Bauer D."/>
            <person name="Andreopoulos W."/>
            <person name="Pangilinan J."/>
            <person name="LaButti K."/>
            <person name="Riley R."/>
            <person name="Lipzen A."/>
            <person name="Clum A."/>
            <person name="Drula E."/>
            <person name="Henrissat B."/>
            <person name="Kohler A."/>
            <person name="Grigoriev I.V."/>
            <person name="Martin F.M."/>
            <person name="Hacquard S."/>
        </authorList>
    </citation>
    <scope>NUCLEOTIDE SEQUENCE [LARGE SCALE GENOMIC DNA]</scope>
    <source>
        <strain evidence="3 4">MPI-CAGE-CH-0241</strain>
    </source>
</reference>
<keyword evidence="2" id="KW-0472">Membrane</keyword>
<comment type="caution">
    <text evidence="3">The sequence shown here is derived from an EMBL/GenBank/DDBJ whole genome shotgun (WGS) entry which is preliminary data.</text>
</comment>
<gene>
    <name evidence="3" type="ORF">B0T10DRAFT_309024</name>
</gene>
<keyword evidence="4" id="KW-1185">Reference proteome</keyword>
<evidence type="ECO:0000256" key="2">
    <source>
        <dbReference type="SAM" id="Phobius"/>
    </source>
</evidence>
<dbReference type="AlphaFoldDB" id="A0A9P8W8X2"/>
<name>A0A9P8W8X2_9HYPO</name>
<sequence length="177" mass="19212">MRVTDKACSFGPFGTTTNLGPMLASGESADILVMIRIVRHLQSPRCPDRARNMCFFDPFFDVNTMIFFCIFCCIFELLSMRANMSKLFLPPLTLVVTACCIPVATVVIPPDCIRISLPVPYDPDDEDEWMGSSSSPQSQPAPTARLTPAGVPSCSRPIMGRVGILGLGSDPSSICTN</sequence>
<dbReference type="Proteomes" id="UP000777438">
    <property type="component" value="Unassembled WGS sequence"/>
</dbReference>
<keyword evidence="2" id="KW-0812">Transmembrane</keyword>
<evidence type="ECO:0000313" key="4">
    <source>
        <dbReference type="Proteomes" id="UP000777438"/>
    </source>
</evidence>
<evidence type="ECO:0000313" key="3">
    <source>
        <dbReference type="EMBL" id="KAH6891300.1"/>
    </source>
</evidence>
<dbReference type="EMBL" id="JAGPYM010000008">
    <property type="protein sequence ID" value="KAH6891300.1"/>
    <property type="molecule type" value="Genomic_DNA"/>
</dbReference>
<feature type="transmembrane region" description="Helical" evidence="2">
    <location>
        <begin position="87"/>
        <end position="108"/>
    </location>
</feature>
<feature type="transmembrane region" description="Helical" evidence="2">
    <location>
        <begin position="62"/>
        <end position="80"/>
    </location>
</feature>
<evidence type="ECO:0000256" key="1">
    <source>
        <dbReference type="SAM" id="MobiDB-lite"/>
    </source>
</evidence>